<sequence>MGAVSVKYIMAIGEGAGHKVVATWLTLFAGTTLSALTYLAYEERRTRDWLSNSANLIDVAMAGAILVAVLWAHGSTLPDFPFWHKVCLALIIPIWWLWWRQDSAMGGYAVAQCMLTIGYFPQWGTQWGASANAEPFMIWYTIFGISLLAALNGYVGGSVASMVYGLRSATVVSIGLLLMCRLEWYGHEMGGFAITLFALPALVYLTLIGWWLSRHLREIVEAGVAWLLTEVFHLPFAD</sequence>
<organism evidence="2 3">
    <name type="scientific">Candidatus Vogelbacteria bacterium CG10_big_fil_rev_8_21_14_0_10_51_16</name>
    <dbReference type="NCBI Taxonomy" id="1975045"/>
    <lineage>
        <taxon>Bacteria</taxon>
        <taxon>Candidatus Vogeliibacteriota</taxon>
    </lineage>
</organism>
<feature type="transmembrane region" description="Helical" evidence="1">
    <location>
        <begin position="136"/>
        <end position="157"/>
    </location>
</feature>
<accession>A0A2H0RE53</accession>
<dbReference type="Proteomes" id="UP000228767">
    <property type="component" value="Unassembled WGS sequence"/>
</dbReference>
<protein>
    <submittedName>
        <fullName evidence="2">Uncharacterized protein</fullName>
    </submittedName>
</protein>
<feature type="transmembrane region" description="Helical" evidence="1">
    <location>
        <begin position="190"/>
        <end position="212"/>
    </location>
</feature>
<feature type="transmembrane region" description="Helical" evidence="1">
    <location>
        <begin position="53"/>
        <end position="74"/>
    </location>
</feature>
<proteinExistence type="predicted"/>
<feature type="transmembrane region" description="Helical" evidence="1">
    <location>
        <begin position="105"/>
        <end position="124"/>
    </location>
</feature>
<name>A0A2H0RE53_9BACT</name>
<reference evidence="2 3" key="1">
    <citation type="submission" date="2017-09" db="EMBL/GenBank/DDBJ databases">
        <title>Depth-based differentiation of microbial function through sediment-hosted aquifers and enrichment of novel symbionts in the deep terrestrial subsurface.</title>
        <authorList>
            <person name="Probst A.J."/>
            <person name="Ladd B."/>
            <person name="Jarett J.K."/>
            <person name="Geller-Mcgrath D.E."/>
            <person name="Sieber C.M."/>
            <person name="Emerson J.B."/>
            <person name="Anantharaman K."/>
            <person name="Thomas B.C."/>
            <person name="Malmstrom R."/>
            <person name="Stieglmeier M."/>
            <person name="Klingl A."/>
            <person name="Woyke T."/>
            <person name="Ryan C.M."/>
            <person name="Banfield J.F."/>
        </authorList>
    </citation>
    <scope>NUCLEOTIDE SEQUENCE [LARGE SCALE GENOMIC DNA]</scope>
    <source>
        <strain evidence="2">CG10_big_fil_rev_8_21_14_0_10_51_16</strain>
    </source>
</reference>
<comment type="caution">
    <text evidence="2">The sequence shown here is derived from an EMBL/GenBank/DDBJ whole genome shotgun (WGS) entry which is preliminary data.</text>
</comment>
<evidence type="ECO:0000313" key="2">
    <source>
        <dbReference type="EMBL" id="PIR44798.1"/>
    </source>
</evidence>
<feature type="transmembrane region" description="Helical" evidence="1">
    <location>
        <begin position="80"/>
        <end position="98"/>
    </location>
</feature>
<dbReference type="EMBL" id="PCYI01000019">
    <property type="protein sequence ID" value="PIR44798.1"/>
    <property type="molecule type" value="Genomic_DNA"/>
</dbReference>
<keyword evidence="1" id="KW-0812">Transmembrane</keyword>
<dbReference type="AlphaFoldDB" id="A0A2H0RE53"/>
<keyword evidence="1" id="KW-0472">Membrane</keyword>
<feature type="transmembrane region" description="Helical" evidence="1">
    <location>
        <begin position="20"/>
        <end position="41"/>
    </location>
</feature>
<evidence type="ECO:0000256" key="1">
    <source>
        <dbReference type="SAM" id="Phobius"/>
    </source>
</evidence>
<keyword evidence="1" id="KW-1133">Transmembrane helix</keyword>
<gene>
    <name evidence="2" type="ORF">COV10_02855</name>
</gene>
<evidence type="ECO:0000313" key="3">
    <source>
        <dbReference type="Proteomes" id="UP000228767"/>
    </source>
</evidence>
<feature type="transmembrane region" description="Helical" evidence="1">
    <location>
        <begin position="164"/>
        <end position="184"/>
    </location>
</feature>